<dbReference type="PANTHER" id="PTHR32278">
    <property type="entry name" value="F-BOX DOMAIN-CONTAINING PROTEIN"/>
    <property type="match status" value="1"/>
</dbReference>
<dbReference type="OrthoDB" id="1918565at2759"/>
<dbReference type="PANTHER" id="PTHR32278:SF116">
    <property type="entry name" value="F-BOX PROTEIN PP2-B10-LIKE"/>
    <property type="match status" value="1"/>
</dbReference>
<dbReference type="STRING" id="429701.A0A2G9G9B5"/>
<organism evidence="1 2">
    <name type="scientific">Handroanthus impetiginosus</name>
    <dbReference type="NCBI Taxonomy" id="429701"/>
    <lineage>
        <taxon>Eukaryota</taxon>
        <taxon>Viridiplantae</taxon>
        <taxon>Streptophyta</taxon>
        <taxon>Embryophyta</taxon>
        <taxon>Tracheophyta</taxon>
        <taxon>Spermatophyta</taxon>
        <taxon>Magnoliopsida</taxon>
        <taxon>eudicotyledons</taxon>
        <taxon>Gunneridae</taxon>
        <taxon>Pentapetalae</taxon>
        <taxon>asterids</taxon>
        <taxon>lamiids</taxon>
        <taxon>Lamiales</taxon>
        <taxon>Bignoniaceae</taxon>
        <taxon>Crescentiina</taxon>
        <taxon>Tabebuia alliance</taxon>
        <taxon>Handroanthus</taxon>
    </lineage>
</organism>
<evidence type="ECO:0000313" key="1">
    <source>
        <dbReference type="EMBL" id="PIN01884.1"/>
    </source>
</evidence>
<dbReference type="Pfam" id="PF14299">
    <property type="entry name" value="PP2"/>
    <property type="match status" value="1"/>
</dbReference>
<proteinExistence type="predicted"/>
<evidence type="ECO:0000313" key="2">
    <source>
        <dbReference type="Proteomes" id="UP000231279"/>
    </source>
</evidence>
<name>A0A2G9G9B5_9LAMI</name>
<reference evidence="2" key="1">
    <citation type="journal article" date="2018" name="Gigascience">
        <title>Genome assembly of the Pink Ipe (Handroanthus impetiginosus, Bignoniaceae), a highly valued, ecologically keystone Neotropical timber forest tree.</title>
        <authorList>
            <person name="Silva-Junior O.B."/>
            <person name="Grattapaglia D."/>
            <person name="Novaes E."/>
            <person name="Collevatti R.G."/>
        </authorList>
    </citation>
    <scope>NUCLEOTIDE SEQUENCE [LARGE SCALE GENOMIC DNA]</scope>
    <source>
        <strain evidence="2">cv. UFG-1</strain>
    </source>
</reference>
<comment type="caution">
    <text evidence="1">The sequence shown here is derived from an EMBL/GenBank/DDBJ whole genome shotgun (WGS) entry which is preliminary data.</text>
</comment>
<accession>A0A2G9G9B5</accession>
<protein>
    <submittedName>
        <fullName evidence="1">Uncharacterized protein</fullName>
    </submittedName>
</protein>
<dbReference type="EMBL" id="NKXS01006184">
    <property type="protein sequence ID" value="PIN01884.1"/>
    <property type="molecule type" value="Genomic_DNA"/>
</dbReference>
<dbReference type="Proteomes" id="UP000231279">
    <property type="component" value="Unassembled WGS sequence"/>
</dbReference>
<keyword evidence="2" id="KW-1185">Reference proteome</keyword>
<gene>
    <name evidence="1" type="ORF">CDL12_25601</name>
</gene>
<dbReference type="InterPro" id="IPR025886">
    <property type="entry name" value="PP2-like"/>
</dbReference>
<sequence>MVGPRQLMISWKGCWDFTYHANSRFSEVAQLKSIGWIHIQGKIKTQMLSENTTYAAYLVFWLEIINGLNSSNTIVRFLNDQPENSTNNEHFPSRETGKIAQKRDDGWIEIEMGKFYNGCGDDGEVEAWLIDINSPYGKSGLIVEGIEFWPV</sequence>
<dbReference type="AlphaFoldDB" id="A0A2G9G9B5"/>